<evidence type="ECO:0000313" key="4">
    <source>
        <dbReference type="Proteomes" id="UP000478995"/>
    </source>
</evidence>
<dbReference type="InterPro" id="IPR036890">
    <property type="entry name" value="HATPase_C_sf"/>
</dbReference>
<dbReference type="GO" id="GO:0005524">
    <property type="term" value="F:ATP binding"/>
    <property type="evidence" value="ECO:0007669"/>
    <property type="project" value="UniProtKB-KW"/>
</dbReference>
<dbReference type="InterPro" id="IPR032834">
    <property type="entry name" value="NatK-like_C"/>
</dbReference>
<reference evidence="3 4" key="1">
    <citation type="submission" date="2019-04" db="EMBL/GenBank/DDBJ databases">
        <title>Genome sequencing of Clostridium botulinum Groups I-IV and Clostridium butyricum.</title>
        <authorList>
            <person name="Brunt J."/>
            <person name="Van Vliet A.H.M."/>
            <person name="Stringer S.C."/>
            <person name="Carter A.T."/>
            <person name="Peck M.W."/>
        </authorList>
    </citation>
    <scope>NUCLEOTIDE SEQUENCE [LARGE SCALE GENOMIC DNA]</scope>
    <source>
        <strain evidence="3 4">IFR 18/037</strain>
    </source>
</reference>
<dbReference type="Gene3D" id="3.30.565.10">
    <property type="entry name" value="Histidine kinase-like ATPase, C-terminal domain"/>
    <property type="match status" value="1"/>
</dbReference>
<dbReference type="GO" id="GO:0000155">
    <property type="term" value="F:phosphorelay sensor kinase activity"/>
    <property type="evidence" value="ECO:0007669"/>
    <property type="project" value="InterPro"/>
</dbReference>
<dbReference type="PANTHER" id="PTHR40448:SF1">
    <property type="entry name" value="TWO-COMPONENT SENSOR HISTIDINE KINASE"/>
    <property type="match status" value="1"/>
</dbReference>
<comment type="caution">
    <text evidence="3">The sequence shown here is derived from an EMBL/GenBank/DDBJ whole genome shotgun (WGS) entry which is preliminary data.</text>
</comment>
<feature type="domain" description="Sensor histidine kinase NatK-like C-terminal" evidence="1">
    <location>
        <begin position="329"/>
        <end position="429"/>
    </location>
</feature>
<evidence type="ECO:0000313" key="3">
    <source>
        <dbReference type="EMBL" id="NFG18834.1"/>
    </source>
</evidence>
<dbReference type="Gene3D" id="1.10.287.130">
    <property type="match status" value="1"/>
</dbReference>
<dbReference type="Proteomes" id="UP000478995">
    <property type="component" value="Unassembled WGS sequence"/>
</dbReference>
<accession>A0A6B3WV76</accession>
<organism evidence="3 4">
    <name type="scientific">Clostridium botulinum</name>
    <dbReference type="NCBI Taxonomy" id="1491"/>
    <lineage>
        <taxon>Bacteria</taxon>
        <taxon>Bacillati</taxon>
        <taxon>Bacillota</taxon>
        <taxon>Clostridia</taxon>
        <taxon>Eubacteriales</taxon>
        <taxon>Clostridiaceae</taxon>
        <taxon>Clostridium</taxon>
    </lineage>
</organism>
<dbReference type="CDD" id="cd16935">
    <property type="entry name" value="HATPase_AgrC-ComD-like"/>
    <property type="match status" value="1"/>
</dbReference>
<dbReference type="SUPFAM" id="SSF55890">
    <property type="entry name" value="Sporulation response regulatory protein Spo0B"/>
    <property type="match status" value="1"/>
</dbReference>
<dbReference type="PANTHER" id="PTHR40448">
    <property type="entry name" value="TWO-COMPONENT SENSOR HISTIDINE KINASE"/>
    <property type="match status" value="1"/>
</dbReference>
<keyword evidence="3" id="KW-0067">ATP-binding</keyword>
<proteinExistence type="predicted"/>
<dbReference type="Pfam" id="PF14689">
    <property type="entry name" value="SPOB_a"/>
    <property type="match status" value="1"/>
</dbReference>
<name>A0A6B3WV76_CLOBO</name>
<sequence>MELKWFFYEFTVNIIEALLAYNMLKIFFRRKIENNLKISLIIFFQAGIVQLINLYFGIASYYGLLILIIINILIYYFILEGNLMLLILSIIIYMVLLCFIEILSVKILTFFLNITPDVMINENIYRIIGVIISRGFIYISIIFLRNKKLKNKKINKYIYEFIIIFIINLFFIFIVFNIYKQNKFIERYWMLLEIITFSIIIFTIEIIKIFKYMTDYCNKEIEWLLKESEYKTQINYVKSMHELIFKLKAQRHDFNHHISCICGLLEMNQTDEAIEYIKQINSDISEIDNIVTINNVVIESILNYKLSYAKNQNIKLGVDVHIPENLIIKSVDISILLGNAIDNAIEACKDLEEKFINMEIYNKHKYLIIKISNSKRNKIIKENKQYKTTKDDKENHGFGLKNIKYIVDSYEGLLKIDESENKFTINIALKNED</sequence>
<feature type="domain" description="SpoOB alpha-helical" evidence="2">
    <location>
        <begin position="235"/>
        <end position="290"/>
    </location>
</feature>
<keyword evidence="3" id="KW-0547">Nucleotide-binding</keyword>
<dbReference type="InterPro" id="IPR016120">
    <property type="entry name" value="Sig_transdc_His_kin_SpoOB"/>
</dbReference>
<dbReference type="GO" id="GO:0042802">
    <property type="term" value="F:identical protein binding"/>
    <property type="evidence" value="ECO:0007669"/>
    <property type="project" value="TreeGrafter"/>
</dbReference>
<dbReference type="RefSeq" id="WP_012705664.1">
    <property type="nucleotide sequence ID" value="NZ_CP013246.1"/>
</dbReference>
<dbReference type="Pfam" id="PF14501">
    <property type="entry name" value="HATPase_c_5"/>
    <property type="match status" value="1"/>
</dbReference>
<evidence type="ECO:0000259" key="1">
    <source>
        <dbReference type="Pfam" id="PF14501"/>
    </source>
</evidence>
<protein>
    <submittedName>
        <fullName evidence="3">ATP-binding protein</fullName>
    </submittedName>
</protein>
<gene>
    <name evidence="3" type="ORF">FC794_19135</name>
</gene>
<dbReference type="InterPro" id="IPR039506">
    <property type="entry name" value="SPOB_a"/>
</dbReference>
<dbReference type="EMBL" id="SWOY01000018">
    <property type="protein sequence ID" value="NFG18834.1"/>
    <property type="molecule type" value="Genomic_DNA"/>
</dbReference>
<dbReference type="SUPFAM" id="SSF55874">
    <property type="entry name" value="ATPase domain of HSP90 chaperone/DNA topoisomerase II/histidine kinase"/>
    <property type="match status" value="1"/>
</dbReference>
<evidence type="ECO:0000259" key="2">
    <source>
        <dbReference type="Pfam" id="PF14689"/>
    </source>
</evidence>
<dbReference type="AlphaFoldDB" id="A0A6B3WV76"/>